<feature type="transmembrane region" description="Helical" evidence="2">
    <location>
        <begin position="346"/>
        <end position="370"/>
    </location>
</feature>
<evidence type="ECO:0000313" key="4">
    <source>
        <dbReference type="Proteomes" id="UP000274082"/>
    </source>
</evidence>
<evidence type="ECO:0000256" key="1">
    <source>
        <dbReference type="SAM" id="MobiDB-lite"/>
    </source>
</evidence>
<evidence type="ECO:0000256" key="2">
    <source>
        <dbReference type="SAM" id="Phobius"/>
    </source>
</evidence>
<organism evidence="3 4">
    <name type="scientific">Leishmania donovani</name>
    <dbReference type="NCBI Taxonomy" id="5661"/>
    <lineage>
        <taxon>Eukaryota</taxon>
        <taxon>Discoba</taxon>
        <taxon>Euglenozoa</taxon>
        <taxon>Kinetoplastea</taxon>
        <taxon>Metakinetoplastina</taxon>
        <taxon>Trypanosomatida</taxon>
        <taxon>Trypanosomatidae</taxon>
        <taxon>Leishmaniinae</taxon>
        <taxon>Leishmania</taxon>
    </lineage>
</organism>
<sequence length="916" mass="99338">MSVHRNQHDGACSLLLPTPPPTEPLPMSGCRKVQCRRGSWKQAFCSLPGKTTAGVTYLRALAAVLACFSTVSAMLYICILGLDDVYSVQNSQNVYYSNESLAVASDALGGTANTAESPTLLFPQLRATVGLHTVCVGFNCVLRSRLTGVSALVASAAQGTTGRRLPRELAAAYEEATYQYIFGFDIGAHCGTPWSKTQSLSTFGVAALTLSLVLSLALFAVSMGLCFVVGKTDFLASNTTADGDFHLTNLNALDVPAPYGMRQIDRHLRMKTPLLLSAGILSLCAFFTSVCTMGVTVALNRSKSKCGQSVCGAFKQGMERFYELADSLHVNVSIPRTYSCEPGSSYILVFVTFCSSAVCLTMGSAIFFCYRHSRHHEQMLEMRDQLRRITEVQGLAGGRSVARAESRRGTALANTSSLIVSVSSPSQAYSDMHHSDFFADGGLARRRHFGSPAEDAQRRPRSVGAGIERYRLLKQFMAAEEHSRGCIKATESVHFQVFLALCETVWLAERLCRLHMFTLNCFVGPALEICVLETQCRQQLIREYHAGVTEVLASLREDAGVVPSQPRQPRVKGAVLQEQERAVWDQRVRRWQQVRAEMSRSFQRTASHAAAEARLRRRPSSPAHSRTASCAGPNMNEWLEKLEELDATSVDKLFLAGSLAEPPPRRNGQHKEAGTSTSFSSPTRSRAGLPFSGGDTFAACDAARSNVCTDGVSATGSAEAYDPPYEQQGRLHEGPSERPHKVPQQSDVKDARLECSGSACAKVAQKGKENRYLELLTRTSARSTYSLRGSVSLPPSSTHVASESQSLRPAVSTSKSNSQVDPINAAGDGVRLQAVSHCTDNASAAAEWHKVFQGASEKEPEKGTILDCKRLRSWTGPTFSSASTKQADTTVSCATPAAAAPLTGPWRKRRDVQNLL</sequence>
<feature type="region of interest" description="Disordered" evidence="1">
    <location>
        <begin position="718"/>
        <end position="747"/>
    </location>
</feature>
<dbReference type="VEuPathDB" id="TriTrypDB:LdBPK_361020.1"/>
<feature type="region of interest" description="Disordered" evidence="1">
    <location>
        <begin position="658"/>
        <end position="690"/>
    </location>
</feature>
<dbReference type="EMBL" id="CP029535">
    <property type="protein sequence ID" value="AYU83447.1"/>
    <property type="molecule type" value="Genomic_DNA"/>
</dbReference>
<feature type="region of interest" description="Disordered" evidence="1">
    <location>
        <begin position="787"/>
        <end position="824"/>
    </location>
</feature>
<feature type="transmembrane region" description="Helical" evidence="2">
    <location>
        <begin position="274"/>
        <end position="299"/>
    </location>
</feature>
<dbReference type="VEuPathDB" id="TriTrypDB:LdCL_360015300"/>
<feature type="compositionally biased region" description="Low complexity" evidence="1">
    <location>
        <begin position="675"/>
        <end position="686"/>
    </location>
</feature>
<proteinExistence type="predicted"/>
<dbReference type="Proteomes" id="UP000274082">
    <property type="component" value="Chromosome 36"/>
</dbReference>
<reference evidence="3 4" key="1">
    <citation type="journal article" date="2018" name="Sci. Rep.">
        <title>A complete Leishmania donovani reference genome identifies novel genetic variations associated with virulence.</title>
        <authorList>
            <person name="Lypaczewski P."/>
            <person name="Hoshizaki J."/>
            <person name="Zhang W.-W."/>
            <person name="McCall L.-I."/>
            <person name="Torcivia-Rodriguez J."/>
            <person name="Simonyan V."/>
            <person name="Kaur A."/>
            <person name="Dewar K."/>
            <person name="Matlashewski G."/>
        </authorList>
    </citation>
    <scope>NUCLEOTIDE SEQUENCE [LARGE SCALE GENOMIC DNA]</scope>
    <source>
        <strain evidence="3 4">LdCL</strain>
    </source>
</reference>
<gene>
    <name evidence="3" type="ORF">LdCL_360015300</name>
</gene>
<dbReference type="AlphaFoldDB" id="A0A3S7XAF2"/>
<feature type="region of interest" description="Disordered" evidence="1">
    <location>
        <begin position="602"/>
        <end position="632"/>
    </location>
</feature>
<protein>
    <submittedName>
        <fullName evidence="3">Uncharacterized protein</fullName>
    </submittedName>
</protein>
<keyword evidence="2" id="KW-1133">Transmembrane helix</keyword>
<feature type="transmembrane region" description="Helical" evidence="2">
    <location>
        <begin position="60"/>
        <end position="82"/>
    </location>
</feature>
<keyword evidence="2" id="KW-0472">Membrane</keyword>
<dbReference type="OrthoDB" id="265072at2759"/>
<evidence type="ECO:0000313" key="3">
    <source>
        <dbReference type="EMBL" id="AYU83447.1"/>
    </source>
</evidence>
<keyword evidence="4" id="KW-1185">Reference proteome</keyword>
<feature type="compositionally biased region" description="Basic and acidic residues" evidence="1">
    <location>
        <begin position="729"/>
        <end position="740"/>
    </location>
</feature>
<keyword evidence="2" id="KW-0812">Transmembrane</keyword>
<feature type="compositionally biased region" description="Polar residues" evidence="1">
    <location>
        <begin position="787"/>
        <end position="821"/>
    </location>
</feature>
<name>A0A3S7XAF2_LEIDO</name>
<dbReference type="VEuPathDB" id="TriTrypDB:LDHU3_36.1350"/>
<feature type="transmembrane region" description="Helical" evidence="2">
    <location>
        <begin position="203"/>
        <end position="229"/>
    </location>
</feature>
<accession>A0A3S7XAF2</accession>